<feature type="transmembrane region" description="Helical" evidence="1">
    <location>
        <begin position="78"/>
        <end position="99"/>
    </location>
</feature>
<gene>
    <name evidence="3" type="ORF">HHL25_02245</name>
</gene>
<feature type="domain" description="EamA" evidence="2">
    <location>
        <begin position="164"/>
        <end position="300"/>
    </location>
</feature>
<feature type="transmembrane region" description="Helical" evidence="1">
    <location>
        <begin position="258"/>
        <end position="279"/>
    </location>
</feature>
<feature type="transmembrane region" description="Helical" evidence="1">
    <location>
        <begin position="135"/>
        <end position="151"/>
    </location>
</feature>
<proteinExistence type="predicted"/>
<evidence type="ECO:0000256" key="1">
    <source>
        <dbReference type="SAM" id="Phobius"/>
    </source>
</evidence>
<feature type="transmembrane region" description="Helical" evidence="1">
    <location>
        <begin position="163"/>
        <end position="182"/>
    </location>
</feature>
<keyword evidence="1" id="KW-0472">Membrane</keyword>
<feature type="transmembrane region" description="Helical" evidence="1">
    <location>
        <begin position="285"/>
        <end position="305"/>
    </location>
</feature>
<accession>A0A7Y0AT35</accession>
<feature type="transmembrane region" description="Helical" evidence="1">
    <location>
        <begin position="194"/>
        <end position="214"/>
    </location>
</feature>
<dbReference type="InterPro" id="IPR037185">
    <property type="entry name" value="EmrE-like"/>
</dbReference>
<protein>
    <submittedName>
        <fullName evidence="3">DMT family transporter</fullName>
    </submittedName>
</protein>
<dbReference type="RefSeq" id="WP_169586846.1">
    <property type="nucleotide sequence ID" value="NZ_JABBGK010000001.1"/>
</dbReference>
<name>A0A7Y0AT35_9HYPH</name>
<dbReference type="EMBL" id="JABBGK010000001">
    <property type="protein sequence ID" value="NML72938.1"/>
    <property type="molecule type" value="Genomic_DNA"/>
</dbReference>
<reference evidence="3 4" key="1">
    <citation type="submission" date="2020-04" db="EMBL/GenBank/DDBJ databases">
        <title>Rhizobium sp. S-51 isolated from soil.</title>
        <authorList>
            <person name="Dahal R.H."/>
        </authorList>
    </citation>
    <scope>NUCLEOTIDE SEQUENCE [LARGE SCALE GENOMIC DNA]</scope>
    <source>
        <strain evidence="3 4">S-51</strain>
    </source>
</reference>
<dbReference type="PANTHER" id="PTHR22911">
    <property type="entry name" value="ACYL-MALONYL CONDENSING ENZYME-RELATED"/>
    <property type="match status" value="1"/>
</dbReference>
<feature type="transmembrane region" description="Helical" evidence="1">
    <location>
        <begin position="229"/>
        <end position="251"/>
    </location>
</feature>
<feature type="transmembrane region" description="Helical" evidence="1">
    <location>
        <begin position="39"/>
        <end position="57"/>
    </location>
</feature>
<dbReference type="GO" id="GO:0016020">
    <property type="term" value="C:membrane"/>
    <property type="evidence" value="ECO:0007669"/>
    <property type="project" value="InterPro"/>
</dbReference>
<evidence type="ECO:0000313" key="3">
    <source>
        <dbReference type="EMBL" id="NML72938.1"/>
    </source>
</evidence>
<dbReference type="AlphaFoldDB" id="A0A7Y0AT35"/>
<sequence length="315" mass="34025">MAAPKTGTGIGLAIVCLAILGIMPVLSNSRPADFSALGFAFWLSVWETVFAIPLVAHERRNGTSRLLSVEAGTASRRRALAVVVVTGAMFGLSTFLYVFGIERAGAVSAAIAMQAYPVFAILWESLFLKRRKSMVELLLTAVLMVALYYLGTGGTWRIDGFSPWFLLALGVPFLWSVAHVIIREELGRTPVTPAEVTLLRVAVSTVFLGGVVAIVDPQQFAAGLVRGDFLLFGMAMGLVYYLELIVWFYAIRHIDVSLASSITTPWPALTMVLSAIFLGDRVEPYQIAAFILIAGCIYGLMIAGLRKSSMGKLPA</sequence>
<feature type="domain" description="EamA" evidence="2">
    <location>
        <begin position="8"/>
        <end position="150"/>
    </location>
</feature>
<dbReference type="SUPFAM" id="SSF103481">
    <property type="entry name" value="Multidrug resistance efflux transporter EmrE"/>
    <property type="match status" value="2"/>
</dbReference>
<comment type="caution">
    <text evidence="3">The sequence shown here is derived from an EMBL/GenBank/DDBJ whole genome shotgun (WGS) entry which is preliminary data.</text>
</comment>
<feature type="transmembrane region" description="Helical" evidence="1">
    <location>
        <begin position="7"/>
        <end position="27"/>
    </location>
</feature>
<keyword evidence="1" id="KW-0812">Transmembrane</keyword>
<keyword evidence="1" id="KW-1133">Transmembrane helix</keyword>
<dbReference type="Gene3D" id="1.10.3730.20">
    <property type="match status" value="1"/>
</dbReference>
<feature type="transmembrane region" description="Helical" evidence="1">
    <location>
        <begin position="105"/>
        <end position="123"/>
    </location>
</feature>
<keyword evidence="4" id="KW-1185">Reference proteome</keyword>
<evidence type="ECO:0000313" key="4">
    <source>
        <dbReference type="Proteomes" id="UP000541470"/>
    </source>
</evidence>
<evidence type="ECO:0000259" key="2">
    <source>
        <dbReference type="Pfam" id="PF00892"/>
    </source>
</evidence>
<organism evidence="3 4">
    <name type="scientific">Rhizobium terricola</name>
    <dbReference type="NCBI Taxonomy" id="2728849"/>
    <lineage>
        <taxon>Bacteria</taxon>
        <taxon>Pseudomonadati</taxon>
        <taxon>Pseudomonadota</taxon>
        <taxon>Alphaproteobacteria</taxon>
        <taxon>Hyphomicrobiales</taxon>
        <taxon>Rhizobiaceae</taxon>
        <taxon>Rhizobium/Agrobacterium group</taxon>
        <taxon>Rhizobium</taxon>
    </lineage>
</organism>
<dbReference type="Proteomes" id="UP000541470">
    <property type="component" value="Unassembled WGS sequence"/>
</dbReference>
<dbReference type="Pfam" id="PF00892">
    <property type="entry name" value="EamA"/>
    <property type="match status" value="2"/>
</dbReference>
<dbReference type="InterPro" id="IPR000620">
    <property type="entry name" value="EamA_dom"/>
</dbReference>